<dbReference type="AlphaFoldDB" id="A0A1D8IL64"/>
<keyword evidence="2" id="KW-1185">Reference proteome</keyword>
<dbReference type="Proteomes" id="UP000095401">
    <property type="component" value="Chromosome"/>
</dbReference>
<accession>A0A1D8IL64</accession>
<evidence type="ECO:0000313" key="1">
    <source>
        <dbReference type="EMBL" id="AOU97222.1"/>
    </source>
</evidence>
<name>A0A1D8IL64_9GAMM</name>
<proteinExistence type="predicted"/>
<dbReference type="KEGG" id="aprs:BI364_03715"/>
<sequence>MFGDSAPLFTQNGVLDAILRRRITSRMRFIIGYRLSGSWQFNMNDIKRHHLGITAKFFARLRF</sequence>
<dbReference type="EMBL" id="CP017415">
    <property type="protein sequence ID" value="AOU97222.1"/>
    <property type="molecule type" value="Genomic_DNA"/>
</dbReference>
<reference evidence="2" key="1">
    <citation type="submission" date="2016-09" db="EMBL/GenBank/DDBJ databases">
        <title>Acidihalobacter prosperus F5.</title>
        <authorList>
            <person name="Khaleque H.N."/>
            <person name="Ramsay J.P."/>
            <person name="Kaksonen A.H."/>
            <person name="Boxall N.J."/>
            <person name="Watkin E.L.J."/>
        </authorList>
    </citation>
    <scope>NUCLEOTIDE SEQUENCE [LARGE SCALE GENOMIC DNA]</scope>
    <source>
        <strain evidence="2">F5</strain>
    </source>
</reference>
<protein>
    <submittedName>
        <fullName evidence="1">Uncharacterized protein</fullName>
    </submittedName>
</protein>
<organism evidence="1 2">
    <name type="scientific">Acidihalobacter yilgarnensis</name>
    <dbReference type="NCBI Taxonomy" id="2819280"/>
    <lineage>
        <taxon>Bacteria</taxon>
        <taxon>Pseudomonadati</taxon>
        <taxon>Pseudomonadota</taxon>
        <taxon>Gammaproteobacteria</taxon>
        <taxon>Chromatiales</taxon>
        <taxon>Ectothiorhodospiraceae</taxon>
        <taxon>Acidihalobacter</taxon>
    </lineage>
</organism>
<evidence type="ECO:0000313" key="2">
    <source>
        <dbReference type="Proteomes" id="UP000095401"/>
    </source>
</evidence>
<gene>
    <name evidence="1" type="ORF">BI364_03715</name>
</gene>